<evidence type="ECO:0000259" key="1">
    <source>
        <dbReference type="SMART" id="SM00491"/>
    </source>
</evidence>
<feature type="domain" description="ATP-dependent helicase C-terminal" evidence="1">
    <location>
        <begin position="223"/>
        <end position="341"/>
    </location>
</feature>
<dbReference type="AlphaFoldDB" id="A0A0F9B019"/>
<dbReference type="GO" id="GO:0003676">
    <property type="term" value="F:nucleic acid binding"/>
    <property type="evidence" value="ECO:0007669"/>
    <property type="project" value="InterPro"/>
</dbReference>
<dbReference type="EMBL" id="LAZR01040232">
    <property type="protein sequence ID" value="KKL15005.1"/>
    <property type="molecule type" value="Genomic_DNA"/>
</dbReference>
<dbReference type="GO" id="GO:0004386">
    <property type="term" value="F:helicase activity"/>
    <property type="evidence" value="ECO:0007669"/>
    <property type="project" value="InterPro"/>
</dbReference>
<accession>A0A0F9B019</accession>
<feature type="non-terminal residue" evidence="2">
    <location>
        <position position="1"/>
    </location>
</feature>
<name>A0A0F9B019_9ZZZZ</name>
<reference evidence="2" key="1">
    <citation type="journal article" date="2015" name="Nature">
        <title>Complex archaea that bridge the gap between prokaryotes and eukaryotes.</title>
        <authorList>
            <person name="Spang A."/>
            <person name="Saw J.H."/>
            <person name="Jorgensen S.L."/>
            <person name="Zaremba-Niedzwiedzka K."/>
            <person name="Martijn J."/>
            <person name="Lind A.E."/>
            <person name="van Eijk R."/>
            <person name="Schleper C."/>
            <person name="Guy L."/>
            <person name="Ettema T.J."/>
        </authorList>
    </citation>
    <scope>NUCLEOTIDE SEQUENCE</scope>
</reference>
<dbReference type="InterPro" id="IPR002513">
    <property type="entry name" value="Tn3_Tnp_DDE_dom"/>
</dbReference>
<dbReference type="InterPro" id="IPR006555">
    <property type="entry name" value="ATP-dep_Helicase_C"/>
</dbReference>
<dbReference type="Pfam" id="PF01526">
    <property type="entry name" value="DDE_Tnp_Tn3"/>
    <property type="match status" value="1"/>
</dbReference>
<evidence type="ECO:0000313" key="2">
    <source>
        <dbReference type="EMBL" id="KKL15005.1"/>
    </source>
</evidence>
<organism evidence="2">
    <name type="scientific">marine sediment metagenome</name>
    <dbReference type="NCBI Taxonomy" id="412755"/>
    <lineage>
        <taxon>unclassified sequences</taxon>
        <taxon>metagenomes</taxon>
        <taxon>ecological metagenomes</taxon>
    </lineage>
</organism>
<dbReference type="GO" id="GO:0006313">
    <property type="term" value="P:DNA transposition"/>
    <property type="evidence" value="ECO:0007669"/>
    <property type="project" value="InterPro"/>
</dbReference>
<proteinExistence type="predicted"/>
<dbReference type="GO" id="GO:0005524">
    <property type="term" value="F:ATP binding"/>
    <property type="evidence" value="ECO:0007669"/>
    <property type="project" value="InterPro"/>
</dbReference>
<dbReference type="GO" id="GO:0016818">
    <property type="term" value="F:hydrolase activity, acting on acid anhydrides, in phosphorus-containing anhydrides"/>
    <property type="evidence" value="ECO:0007669"/>
    <property type="project" value="InterPro"/>
</dbReference>
<gene>
    <name evidence="2" type="ORF">LCGC14_2509930</name>
</gene>
<dbReference type="Pfam" id="PF13307">
    <property type="entry name" value="Helicase_C_2"/>
    <property type="match status" value="1"/>
</dbReference>
<protein>
    <recommendedName>
        <fullName evidence="1">ATP-dependent helicase C-terminal domain-containing protein</fullName>
    </recommendedName>
</protein>
<dbReference type="Gene3D" id="3.40.50.300">
    <property type="entry name" value="P-loop containing nucleotide triphosphate hydrolases"/>
    <property type="match status" value="1"/>
</dbReference>
<sequence length="367" mass="42728">ELAPRLKAIARQKLALPNAGMRAQLPNLLPILSGVIDWDEIERQYDELVKRVHRELDLEYDVLEKMQVTGTLTKAQVIRLDELLRLVRRMDRYLLNRERDQPTEYIFDWKDFGGYQSIQFKPVLIGDYAKRSLFGYGGHVLMMSATILSKRIFCENVGLRERDVCFIQLPSYFPPEHRKIMKKYAGNMKYSDINQTLPKLVKVIEYILSKHPDRKGIIQTHSEKVANYIKDHLHDPRLTFNKDYRTPYDMLEAHALKPRSIIVASGLREGLDLRGDLSKIQIFCKIPYPSLGDKWVKRRSELDKEWYGYMTTLMFVQGLGRSVRSATEKAITYILDAGFDDYYRRNRRFIPGYIKEAIVTSGGIGGQ</sequence>
<comment type="caution">
    <text evidence="2">The sequence shown here is derived from an EMBL/GenBank/DDBJ whole genome shotgun (WGS) entry which is preliminary data.</text>
</comment>
<dbReference type="GO" id="GO:0004803">
    <property type="term" value="F:transposase activity"/>
    <property type="evidence" value="ECO:0007669"/>
    <property type="project" value="InterPro"/>
</dbReference>
<dbReference type="SMART" id="SM00491">
    <property type="entry name" value="HELICc2"/>
    <property type="match status" value="1"/>
</dbReference>
<dbReference type="InterPro" id="IPR027417">
    <property type="entry name" value="P-loop_NTPase"/>
</dbReference>